<dbReference type="InterPro" id="IPR011711">
    <property type="entry name" value="GntR_C"/>
</dbReference>
<dbReference type="InterPro" id="IPR000524">
    <property type="entry name" value="Tscrpt_reg_HTH_GntR"/>
</dbReference>
<organism evidence="5 6">
    <name type="scientific">Corynebacterium ammoniagenes DSM 20306</name>
    <dbReference type="NCBI Taxonomy" id="649754"/>
    <lineage>
        <taxon>Bacteria</taxon>
        <taxon>Bacillati</taxon>
        <taxon>Actinomycetota</taxon>
        <taxon>Actinomycetes</taxon>
        <taxon>Mycobacteriales</taxon>
        <taxon>Corynebacteriaceae</taxon>
        <taxon>Corynebacterium</taxon>
    </lineage>
</organism>
<gene>
    <name evidence="5" type="ORF">HMPREF0281_01989</name>
</gene>
<dbReference type="SMART" id="SM00895">
    <property type="entry name" value="FCD"/>
    <property type="match status" value="1"/>
</dbReference>
<evidence type="ECO:0000256" key="2">
    <source>
        <dbReference type="ARBA" id="ARBA00023125"/>
    </source>
</evidence>
<name>A0ABP2IGD1_CORAM</name>
<sequence>MQDKVAGMSLEKLGGQTRVSDRAFDALYTAIMHGELDAGRRLQVRELADSLGTSMMPVREALNRLEELGLVENLPYRGAVVKTFSLEELLEIYSVRRLLESQAVTLGVKNIEDQDIAELDRQLGQIREMLQAENSAGFLDAEEAMLSCVFNRAGNQTLVAFIRTLWARSRYYKLLGVKDIFAKDNVAVLYDEAATFVAAATARDSEGTLSALHASLDRAEHGIRANLQ</sequence>
<dbReference type="SUPFAM" id="SSF46785">
    <property type="entry name" value="Winged helix' DNA-binding domain"/>
    <property type="match status" value="1"/>
</dbReference>
<evidence type="ECO:0000256" key="1">
    <source>
        <dbReference type="ARBA" id="ARBA00023015"/>
    </source>
</evidence>
<dbReference type="InterPro" id="IPR036390">
    <property type="entry name" value="WH_DNA-bd_sf"/>
</dbReference>
<dbReference type="Pfam" id="PF00392">
    <property type="entry name" value="GntR"/>
    <property type="match status" value="1"/>
</dbReference>
<reference evidence="5 6" key="1">
    <citation type="submission" date="2010-04" db="EMBL/GenBank/DDBJ databases">
        <authorList>
            <person name="Weinstock G."/>
            <person name="Sodergren E."/>
            <person name="Clifton S."/>
            <person name="Fulton L."/>
            <person name="Fulton B."/>
            <person name="Courtney L."/>
            <person name="Fronick C."/>
            <person name="Harrison M."/>
            <person name="Strong C."/>
            <person name="Farmer C."/>
            <person name="Delahaunty K."/>
            <person name="Markovic C."/>
            <person name="Hall O."/>
            <person name="Minx P."/>
            <person name="Tomlinson C."/>
            <person name="Mitreva M."/>
            <person name="Hou S."/>
            <person name="Wollam A."/>
            <person name="Pepin K.H."/>
            <person name="Johnson M."/>
            <person name="Bhonagiri V."/>
            <person name="Zhang X."/>
            <person name="Suruliraj S."/>
            <person name="Warren W."/>
            <person name="Chinwalla A."/>
            <person name="Mardis E.R."/>
            <person name="Wilson R.K."/>
        </authorList>
    </citation>
    <scope>NUCLEOTIDE SEQUENCE [LARGE SCALE GENOMIC DNA]</scope>
    <source>
        <strain evidence="5 6">DSM 20306</strain>
    </source>
</reference>
<dbReference type="InterPro" id="IPR000485">
    <property type="entry name" value="AsnC-type_HTH_dom"/>
</dbReference>
<keyword evidence="3" id="KW-0804">Transcription</keyword>
<evidence type="ECO:0000313" key="5">
    <source>
        <dbReference type="EMBL" id="EFG80625.1"/>
    </source>
</evidence>
<dbReference type="Gene3D" id="1.20.120.530">
    <property type="entry name" value="GntR ligand-binding domain-like"/>
    <property type="match status" value="1"/>
</dbReference>
<feature type="domain" description="HTH gntR-type" evidence="4">
    <location>
        <begin position="17"/>
        <end position="84"/>
    </location>
</feature>
<evidence type="ECO:0000259" key="4">
    <source>
        <dbReference type="PROSITE" id="PS50949"/>
    </source>
</evidence>
<dbReference type="Pfam" id="PF07729">
    <property type="entry name" value="FCD"/>
    <property type="match status" value="1"/>
</dbReference>
<dbReference type="CDD" id="cd07377">
    <property type="entry name" value="WHTH_GntR"/>
    <property type="match status" value="1"/>
</dbReference>
<keyword evidence="1" id="KW-0805">Transcription regulation</keyword>
<dbReference type="Gene3D" id="1.10.10.10">
    <property type="entry name" value="Winged helix-like DNA-binding domain superfamily/Winged helix DNA-binding domain"/>
    <property type="match status" value="1"/>
</dbReference>
<comment type="caution">
    <text evidence="5">The sequence shown here is derived from an EMBL/GenBank/DDBJ whole genome shotgun (WGS) entry which is preliminary data.</text>
</comment>
<dbReference type="SMART" id="SM00345">
    <property type="entry name" value="HTH_GNTR"/>
    <property type="match status" value="1"/>
</dbReference>
<dbReference type="SUPFAM" id="SSF48008">
    <property type="entry name" value="GntR ligand-binding domain-like"/>
    <property type="match status" value="1"/>
</dbReference>
<keyword evidence="6" id="KW-1185">Reference proteome</keyword>
<evidence type="ECO:0000256" key="3">
    <source>
        <dbReference type="ARBA" id="ARBA00023163"/>
    </source>
</evidence>
<dbReference type="Proteomes" id="UP000006015">
    <property type="component" value="Unassembled WGS sequence"/>
</dbReference>
<dbReference type="InterPro" id="IPR008920">
    <property type="entry name" value="TF_FadR/GntR_C"/>
</dbReference>
<dbReference type="InterPro" id="IPR036388">
    <property type="entry name" value="WH-like_DNA-bd_sf"/>
</dbReference>
<dbReference type="PROSITE" id="PS50949">
    <property type="entry name" value="HTH_GNTR"/>
    <property type="match status" value="1"/>
</dbReference>
<dbReference type="EMBL" id="ADNS01000027">
    <property type="protein sequence ID" value="EFG80625.1"/>
    <property type="molecule type" value="Genomic_DNA"/>
</dbReference>
<keyword evidence="2" id="KW-0238">DNA-binding</keyword>
<accession>A0ABP2IGD1</accession>
<dbReference type="PANTHER" id="PTHR43537:SF5">
    <property type="entry name" value="UXU OPERON TRANSCRIPTIONAL REGULATOR"/>
    <property type="match status" value="1"/>
</dbReference>
<protein>
    <submittedName>
        <fullName evidence="5">Transcriptional regulator, GntR family</fullName>
    </submittedName>
</protein>
<dbReference type="PANTHER" id="PTHR43537">
    <property type="entry name" value="TRANSCRIPTIONAL REGULATOR, GNTR FAMILY"/>
    <property type="match status" value="1"/>
</dbReference>
<dbReference type="PRINTS" id="PR00033">
    <property type="entry name" value="HTHASNC"/>
</dbReference>
<proteinExistence type="predicted"/>
<evidence type="ECO:0000313" key="6">
    <source>
        <dbReference type="Proteomes" id="UP000006015"/>
    </source>
</evidence>